<feature type="transmembrane region" description="Helical" evidence="2">
    <location>
        <begin position="7"/>
        <end position="29"/>
    </location>
</feature>
<keyword evidence="4" id="KW-1185">Reference proteome</keyword>
<dbReference type="PANTHER" id="PTHR33219:SF14">
    <property type="entry name" value="PROTEIN COFACTOR ASSEMBLY OF COMPLEX C SUBUNIT B CCB3, CHLOROPLASTIC-RELATED"/>
    <property type="match status" value="1"/>
</dbReference>
<proteinExistence type="inferred from homology"/>
<comment type="caution">
    <text evidence="3">The sequence shown here is derived from an EMBL/GenBank/DDBJ whole genome shotgun (WGS) entry which is preliminary data.</text>
</comment>
<keyword evidence="2" id="KW-0812">Transmembrane</keyword>
<keyword evidence="2" id="KW-0472">Membrane</keyword>
<dbReference type="RefSeq" id="WP_106059370.1">
    <property type="nucleotide sequence ID" value="NZ_PVXQ01000011.1"/>
</dbReference>
<protein>
    <submittedName>
        <fullName evidence="3">YGGT family protein</fullName>
    </submittedName>
</protein>
<dbReference type="AlphaFoldDB" id="A0A2T0BGF4"/>
<name>A0A2T0BGF4_9CLOT</name>
<dbReference type="PANTHER" id="PTHR33219">
    <property type="entry name" value="YLMG HOMOLOG PROTEIN 2, CHLOROPLASTIC"/>
    <property type="match status" value="1"/>
</dbReference>
<reference evidence="3 4" key="1">
    <citation type="submission" date="2018-03" db="EMBL/GenBank/DDBJ databases">
        <title>Genome sequence of Clostridium vincentii DSM 10228.</title>
        <authorList>
            <person name="Poehlein A."/>
            <person name="Daniel R."/>
        </authorList>
    </citation>
    <scope>NUCLEOTIDE SEQUENCE [LARGE SCALE GENOMIC DNA]</scope>
    <source>
        <strain evidence="3 4">DSM 10228</strain>
    </source>
</reference>
<evidence type="ECO:0000256" key="1">
    <source>
        <dbReference type="ARBA" id="ARBA00010894"/>
    </source>
</evidence>
<evidence type="ECO:0000256" key="2">
    <source>
        <dbReference type="SAM" id="Phobius"/>
    </source>
</evidence>
<sequence>MNLIQNLIVNLLRVLETIVLIQCLLSWFIRDGRNEIMNGLKTITNPILEPFRRIQERFFGNMNIDLSPLLAILVLQFIRRTVVMMF</sequence>
<keyword evidence="2" id="KW-1133">Transmembrane helix</keyword>
<dbReference type="OrthoDB" id="283553at2"/>
<dbReference type="InterPro" id="IPR003425">
    <property type="entry name" value="CCB3/YggT"/>
</dbReference>
<dbReference type="Pfam" id="PF02325">
    <property type="entry name" value="CCB3_YggT"/>
    <property type="match status" value="1"/>
</dbReference>
<dbReference type="GO" id="GO:0016020">
    <property type="term" value="C:membrane"/>
    <property type="evidence" value="ECO:0007669"/>
    <property type="project" value="InterPro"/>
</dbReference>
<dbReference type="Proteomes" id="UP000239471">
    <property type="component" value="Unassembled WGS sequence"/>
</dbReference>
<evidence type="ECO:0000313" key="4">
    <source>
        <dbReference type="Proteomes" id="UP000239471"/>
    </source>
</evidence>
<organism evidence="3 4">
    <name type="scientific">Clostridium vincentii</name>
    <dbReference type="NCBI Taxonomy" id="52704"/>
    <lineage>
        <taxon>Bacteria</taxon>
        <taxon>Bacillati</taxon>
        <taxon>Bacillota</taxon>
        <taxon>Clostridia</taxon>
        <taxon>Eubacteriales</taxon>
        <taxon>Clostridiaceae</taxon>
        <taxon>Clostridium</taxon>
    </lineage>
</organism>
<gene>
    <name evidence="3" type="ORF">CLVI_13770</name>
</gene>
<accession>A0A2T0BGF4</accession>
<dbReference type="EMBL" id="PVXQ01000011">
    <property type="protein sequence ID" value="PRR82934.1"/>
    <property type="molecule type" value="Genomic_DNA"/>
</dbReference>
<evidence type="ECO:0000313" key="3">
    <source>
        <dbReference type="EMBL" id="PRR82934.1"/>
    </source>
</evidence>
<comment type="similarity">
    <text evidence="1">Belongs to the YggT family.</text>
</comment>